<feature type="region of interest" description="Disordered" evidence="7">
    <location>
        <begin position="268"/>
        <end position="298"/>
    </location>
</feature>
<dbReference type="Gene3D" id="1.20.144.10">
    <property type="entry name" value="Phosphatidic acid phosphatase type 2/haloperoxidase"/>
    <property type="match status" value="1"/>
</dbReference>
<evidence type="ECO:0000256" key="8">
    <source>
        <dbReference type="SAM" id="Phobius"/>
    </source>
</evidence>
<dbReference type="GO" id="GO:0005886">
    <property type="term" value="C:plasma membrane"/>
    <property type="evidence" value="ECO:0007669"/>
    <property type="project" value="UniProtKB-SubCell"/>
</dbReference>
<evidence type="ECO:0000256" key="1">
    <source>
        <dbReference type="ARBA" id="ARBA00004651"/>
    </source>
</evidence>
<evidence type="ECO:0000313" key="11">
    <source>
        <dbReference type="Proteomes" id="UP000004474"/>
    </source>
</evidence>
<feature type="transmembrane region" description="Helical" evidence="8">
    <location>
        <begin position="139"/>
        <end position="162"/>
    </location>
</feature>
<comment type="caution">
    <text evidence="10">The sequence shown here is derived from an EMBL/GenBank/DDBJ whole genome shotgun (WGS) entry which is preliminary data.</text>
</comment>
<dbReference type="SUPFAM" id="SSF48317">
    <property type="entry name" value="Acid phosphatase/Vanadium-dependent haloperoxidase"/>
    <property type="match status" value="1"/>
</dbReference>
<dbReference type="AlphaFoldDB" id="K1E5H7"/>
<dbReference type="STRING" id="1210046.B277_02753"/>
<evidence type="ECO:0000256" key="4">
    <source>
        <dbReference type="ARBA" id="ARBA00022801"/>
    </source>
</evidence>
<evidence type="ECO:0000256" key="5">
    <source>
        <dbReference type="ARBA" id="ARBA00022989"/>
    </source>
</evidence>
<dbReference type="Pfam" id="PF01569">
    <property type="entry name" value="PAP2"/>
    <property type="match status" value="1"/>
</dbReference>
<feature type="compositionally biased region" description="Basic residues" evidence="7">
    <location>
        <begin position="274"/>
        <end position="298"/>
    </location>
</feature>
<gene>
    <name evidence="10" type="ORF">B277_02753</name>
</gene>
<organism evidence="10 11">
    <name type="scientific">Janibacter hoylei PVAS-1</name>
    <dbReference type="NCBI Taxonomy" id="1210046"/>
    <lineage>
        <taxon>Bacteria</taxon>
        <taxon>Bacillati</taxon>
        <taxon>Actinomycetota</taxon>
        <taxon>Actinomycetes</taxon>
        <taxon>Micrococcales</taxon>
        <taxon>Intrasporangiaceae</taxon>
        <taxon>Janibacter</taxon>
    </lineage>
</organism>
<feature type="domain" description="Phosphatidic acid phosphatase type 2/haloperoxidase" evidence="9">
    <location>
        <begin position="94"/>
        <end position="208"/>
    </location>
</feature>
<keyword evidence="4" id="KW-0378">Hydrolase</keyword>
<feature type="transmembrane region" description="Helical" evidence="8">
    <location>
        <begin position="12"/>
        <end position="34"/>
    </location>
</feature>
<dbReference type="PANTHER" id="PTHR14969">
    <property type="entry name" value="SPHINGOSINE-1-PHOSPHATE PHOSPHOHYDROLASE"/>
    <property type="match status" value="1"/>
</dbReference>
<evidence type="ECO:0000256" key="2">
    <source>
        <dbReference type="ARBA" id="ARBA00022475"/>
    </source>
</evidence>
<feature type="transmembrane region" description="Helical" evidence="8">
    <location>
        <begin position="67"/>
        <end position="90"/>
    </location>
</feature>
<evidence type="ECO:0000259" key="9">
    <source>
        <dbReference type="SMART" id="SM00014"/>
    </source>
</evidence>
<dbReference type="EMBL" id="ALWX01000010">
    <property type="protein sequence ID" value="EKA62296.1"/>
    <property type="molecule type" value="Genomic_DNA"/>
</dbReference>
<name>K1E5H7_9MICO</name>
<proteinExistence type="predicted"/>
<feature type="transmembrane region" description="Helical" evidence="8">
    <location>
        <begin position="97"/>
        <end position="119"/>
    </location>
</feature>
<dbReference type="InterPro" id="IPR036938">
    <property type="entry name" value="PAP2/HPO_sf"/>
</dbReference>
<dbReference type="Proteomes" id="UP000004474">
    <property type="component" value="Unassembled WGS sequence"/>
</dbReference>
<dbReference type="eggNOG" id="COG0671">
    <property type="taxonomic scope" value="Bacteria"/>
</dbReference>
<keyword evidence="5 8" id="KW-1133">Transmembrane helix</keyword>
<evidence type="ECO:0000313" key="10">
    <source>
        <dbReference type="EMBL" id="EKA62296.1"/>
    </source>
</evidence>
<evidence type="ECO:0000256" key="7">
    <source>
        <dbReference type="SAM" id="MobiDB-lite"/>
    </source>
</evidence>
<reference evidence="10 11" key="1">
    <citation type="journal article" date="2012" name="J. Bacteriol.">
        <title>Genome Sequence of Janibacter hoylei MTCC8307, Isolated from the Stratospheric Air.</title>
        <authorList>
            <person name="Pawar S.P."/>
            <person name="Dhotre D.P."/>
            <person name="Shetty S.A."/>
            <person name="Chowdhury S.P."/>
            <person name="Chaudhari B.L."/>
            <person name="Shouche Y.S."/>
        </authorList>
    </citation>
    <scope>NUCLEOTIDE SEQUENCE [LARGE SCALE GENOMIC DNA]</scope>
    <source>
        <strain evidence="10 11">PVAS-1</strain>
    </source>
</reference>
<accession>K1E5H7</accession>
<evidence type="ECO:0000256" key="3">
    <source>
        <dbReference type="ARBA" id="ARBA00022692"/>
    </source>
</evidence>
<dbReference type="RefSeq" id="WP_007924866.1">
    <property type="nucleotide sequence ID" value="NZ_ALWX01000010.1"/>
</dbReference>
<dbReference type="InterPro" id="IPR000326">
    <property type="entry name" value="PAP2/HPO"/>
</dbReference>
<protein>
    <submittedName>
        <fullName evidence="10">Phosphoesterase PA-phosphatase-like protein</fullName>
    </submittedName>
</protein>
<dbReference type="PANTHER" id="PTHR14969:SF62">
    <property type="entry name" value="DECAPRENYLPHOSPHORYL-5-PHOSPHORIBOSE PHOSPHATASE RV3807C-RELATED"/>
    <property type="match status" value="1"/>
</dbReference>
<sequence>MPPDYRVSARRVVVALGAMSLAMLVVAALGRWVLIPADWARALDEGGVAAGTDLVLSAPWLGDVARAWSALSGPWVVHPLVVVVAVTLWVRGRVGRSVLVVPAIGLVGWALGAVCKEIVQRARPEDAVVSYGSWSYPSGHATNAALGAVLLIALLTLVATVWIRWGATLLVVVATALTAADRIVLGVHYVSDVAAGLVLGSALALVGLRCFPPFVLPLTRRPPTPHLPREITTLSAICRGKHDPTCAFPYRDSPFAGQGMWVRCAGDVRGRSSTGRRPRAPPRRRSAARDRRARRAGT</sequence>
<comment type="subcellular location">
    <subcellularLocation>
        <location evidence="1">Cell membrane</location>
        <topology evidence="1">Multi-pass membrane protein</topology>
    </subcellularLocation>
</comment>
<keyword evidence="2" id="KW-1003">Cell membrane</keyword>
<evidence type="ECO:0000256" key="6">
    <source>
        <dbReference type="ARBA" id="ARBA00023136"/>
    </source>
</evidence>
<keyword evidence="3 8" id="KW-0812">Transmembrane</keyword>
<dbReference type="SMART" id="SM00014">
    <property type="entry name" value="acidPPc"/>
    <property type="match status" value="1"/>
</dbReference>
<dbReference type="GO" id="GO:0016787">
    <property type="term" value="F:hydrolase activity"/>
    <property type="evidence" value="ECO:0007669"/>
    <property type="project" value="UniProtKB-KW"/>
</dbReference>
<keyword evidence="6 8" id="KW-0472">Membrane</keyword>
<feature type="transmembrane region" description="Helical" evidence="8">
    <location>
        <begin position="193"/>
        <end position="211"/>
    </location>
</feature>